<evidence type="ECO:0000313" key="2">
    <source>
        <dbReference type="EMBL" id="NML74026.1"/>
    </source>
</evidence>
<keyword evidence="3" id="KW-1185">Reference proteome</keyword>
<gene>
    <name evidence="2" type="ORF">HHL25_07810</name>
</gene>
<dbReference type="Gene3D" id="1.10.150.20">
    <property type="entry name" value="5' to 3' exonuclease, C-terminal subdomain"/>
    <property type="match status" value="1"/>
</dbReference>
<organism evidence="2 3">
    <name type="scientific">Rhizobium terricola</name>
    <dbReference type="NCBI Taxonomy" id="2728849"/>
    <lineage>
        <taxon>Bacteria</taxon>
        <taxon>Pseudomonadati</taxon>
        <taxon>Pseudomonadota</taxon>
        <taxon>Alphaproteobacteria</taxon>
        <taxon>Hyphomicrobiales</taxon>
        <taxon>Rhizobiaceae</taxon>
        <taxon>Rhizobium/Agrobacterium group</taxon>
        <taxon>Rhizobium</taxon>
    </lineage>
</organism>
<sequence length="252" mass="25726">MAWCWKRPSKERTGMARASDKTGGGQPAEPVDLSHVADVLKDMPNVPLHPLMAHPAAAFAAATAIGFGMATHMTSVILGSLQGAIEASGKLARRLEEEQAAVAGNGATGESAEPAAAVPVTAEKPRKAAAPRKVAPKAVKAAPVVAKPAAEKTKKASAKADVPAKSAPAPAKEAKAAKPARATSKVDDLKKIEGIGPKLEQVLNGRGIRRFADLAALDATALAALDEAIGLGGRAIRDDWAGQARALASARK</sequence>
<dbReference type="Proteomes" id="UP000541470">
    <property type="component" value="Unassembled WGS sequence"/>
</dbReference>
<feature type="compositionally biased region" description="Basic and acidic residues" evidence="1">
    <location>
        <begin position="8"/>
        <end position="20"/>
    </location>
</feature>
<evidence type="ECO:0000313" key="3">
    <source>
        <dbReference type="Proteomes" id="UP000541470"/>
    </source>
</evidence>
<reference evidence="2 3" key="1">
    <citation type="submission" date="2020-04" db="EMBL/GenBank/DDBJ databases">
        <title>Rhizobium sp. S-51 isolated from soil.</title>
        <authorList>
            <person name="Dahal R.H."/>
        </authorList>
    </citation>
    <scope>NUCLEOTIDE SEQUENCE [LARGE SCALE GENOMIC DNA]</scope>
    <source>
        <strain evidence="2 3">S-51</strain>
    </source>
</reference>
<dbReference type="EMBL" id="JABBGK010000001">
    <property type="protein sequence ID" value="NML74026.1"/>
    <property type="molecule type" value="Genomic_DNA"/>
</dbReference>
<proteinExistence type="predicted"/>
<feature type="compositionally biased region" description="Low complexity" evidence="1">
    <location>
        <begin position="159"/>
        <end position="182"/>
    </location>
</feature>
<protein>
    <submittedName>
        <fullName evidence="2">5' DNA nuclease</fullName>
    </submittedName>
</protein>
<feature type="compositionally biased region" description="Low complexity" evidence="1">
    <location>
        <begin position="112"/>
        <end position="122"/>
    </location>
</feature>
<name>A0A7Y0FVP4_9HYPH</name>
<dbReference type="AlphaFoldDB" id="A0A7Y0FVP4"/>
<feature type="region of interest" description="Disordered" evidence="1">
    <location>
        <begin position="149"/>
        <end position="182"/>
    </location>
</feature>
<feature type="region of interest" description="Disordered" evidence="1">
    <location>
        <begin position="102"/>
        <end position="134"/>
    </location>
</feature>
<evidence type="ECO:0000256" key="1">
    <source>
        <dbReference type="SAM" id="MobiDB-lite"/>
    </source>
</evidence>
<accession>A0A7Y0FVP4</accession>
<feature type="region of interest" description="Disordered" evidence="1">
    <location>
        <begin position="8"/>
        <end position="29"/>
    </location>
</feature>
<comment type="caution">
    <text evidence="2">The sequence shown here is derived from an EMBL/GenBank/DDBJ whole genome shotgun (WGS) entry which is preliminary data.</text>
</comment>